<feature type="region of interest" description="Disordered" evidence="1">
    <location>
        <begin position="435"/>
        <end position="454"/>
    </location>
</feature>
<dbReference type="PANTHER" id="PTHR13601:SF2">
    <property type="entry name" value="GAMETOGENETIN-BINDING PROTEIN 2"/>
    <property type="match status" value="1"/>
</dbReference>
<protein>
    <submittedName>
        <fullName evidence="3">Gametogenetin-binding protein 2-like isoform X1</fullName>
    </submittedName>
</protein>
<dbReference type="AlphaFoldDB" id="A0A8B8G367"/>
<dbReference type="InterPro" id="IPR026073">
    <property type="entry name" value="GGNBP2"/>
</dbReference>
<accession>A0A8B8G367</accession>
<evidence type="ECO:0000256" key="1">
    <source>
        <dbReference type="SAM" id="MobiDB-lite"/>
    </source>
</evidence>
<gene>
    <name evidence="3" type="primary">LOC112688620</name>
</gene>
<feature type="compositionally biased region" description="Basic residues" evidence="1">
    <location>
        <begin position="378"/>
        <end position="391"/>
    </location>
</feature>
<name>A0A8B8G367_9HEMI</name>
<feature type="region of interest" description="Disordered" evidence="1">
    <location>
        <begin position="498"/>
        <end position="554"/>
    </location>
</feature>
<proteinExistence type="predicted"/>
<evidence type="ECO:0000313" key="3">
    <source>
        <dbReference type="RefSeq" id="XP_025417679.1"/>
    </source>
</evidence>
<dbReference type="OrthoDB" id="2422440at2759"/>
<reference evidence="3" key="1">
    <citation type="submission" date="2025-08" db="UniProtKB">
        <authorList>
            <consortium name="RefSeq"/>
        </authorList>
    </citation>
    <scope>IDENTIFICATION</scope>
    <source>
        <tissue evidence="3">Whole body</tissue>
    </source>
</reference>
<sequence length="724" mass="83244">MLQAERMPDLVEVMRMGKDHRLKQRQLPLQVDENLTLVMDLSNEDLVQEVKQIPPLKVQSLDSFVKKYRMLNKRELQDILKVSIKEILDIMSESIDCVGCRRSAEKLFLEMAKLGQNALFPLVVVNNFYISIRNEFFEEERCMYNLLQNTNGNRLSSIASSRRQSKKSRRCVYHSLESQRLVRPMASGWQDIWKHMTEPCKDEIVLIEASSLLSTLDNYLRKHRFCGDCRTKVMKAYALLIEEEDPSKEKGYVEELYSGIKRCVGDKHVHLDTDINYIGALISRAEPELMGNISRRERHAKTIEIAQEEVLTCLGICVYERLHRIQLRIREEQYTCQVLAAAAIDGLARRFETAIEIKQGFTKLDQFYNEFSKKEKKTQKRKRIRKQKRLQRKEIKPDDSELKPCCDMNLDEECSCDIDEEIDFGEDDIDFVDDVDDDDDDDGVQSNEREDSDETCEHIDDCMCENIKLIERVRKQLKLSGDRKKSISTPIISCSCVECSSNGSRKSKKKKGGDKEKHNKKKQTKNSRKNTKKVKKSQVQLPSKQKENIYDLNEDEDDDIEDEIVDHQSVDEHHSEEGGDCKSIVINHDLLPGSCDSCPSLCDHSQDYGYASAENNNHSYSTSSPDGSDVACSEGFCNHPGGDSQLLKMKCYSSTGTVSCKPLPLHQLLIEELEKNAIIVDDTVIPSEEVEMYKVCARLVNEKRLKLREMLKSGFANLKDLQIL</sequence>
<dbReference type="Proteomes" id="UP000694846">
    <property type="component" value="Unplaced"/>
</dbReference>
<feature type="region of interest" description="Disordered" evidence="1">
    <location>
        <begin position="378"/>
        <end position="400"/>
    </location>
</feature>
<dbReference type="GO" id="GO:0005634">
    <property type="term" value="C:nucleus"/>
    <property type="evidence" value="ECO:0007669"/>
    <property type="project" value="TreeGrafter"/>
</dbReference>
<dbReference type="RefSeq" id="XP_025417679.1">
    <property type="nucleotide sequence ID" value="XM_025561894.1"/>
</dbReference>
<dbReference type="GeneID" id="112688620"/>
<organism evidence="2 3">
    <name type="scientific">Sipha flava</name>
    <name type="common">yellow sugarcane aphid</name>
    <dbReference type="NCBI Taxonomy" id="143950"/>
    <lineage>
        <taxon>Eukaryota</taxon>
        <taxon>Metazoa</taxon>
        <taxon>Ecdysozoa</taxon>
        <taxon>Arthropoda</taxon>
        <taxon>Hexapoda</taxon>
        <taxon>Insecta</taxon>
        <taxon>Pterygota</taxon>
        <taxon>Neoptera</taxon>
        <taxon>Paraneoptera</taxon>
        <taxon>Hemiptera</taxon>
        <taxon>Sternorrhyncha</taxon>
        <taxon>Aphidomorpha</taxon>
        <taxon>Aphidoidea</taxon>
        <taxon>Aphididae</taxon>
        <taxon>Sipha</taxon>
    </lineage>
</organism>
<feature type="compositionally biased region" description="Basic residues" evidence="1">
    <location>
        <begin position="505"/>
        <end position="536"/>
    </location>
</feature>
<evidence type="ECO:0000313" key="2">
    <source>
        <dbReference type="Proteomes" id="UP000694846"/>
    </source>
</evidence>
<dbReference type="PANTHER" id="PTHR13601">
    <property type="entry name" value="GAMETOGENETIN-BINDING PROTEIN 2"/>
    <property type="match status" value="1"/>
</dbReference>
<dbReference type="GO" id="GO:0005737">
    <property type="term" value="C:cytoplasm"/>
    <property type="evidence" value="ECO:0007669"/>
    <property type="project" value="TreeGrafter"/>
</dbReference>
<keyword evidence="2" id="KW-1185">Reference proteome</keyword>